<dbReference type="SUPFAM" id="SSF81383">
    <property type="entry name" value="F-box domain"/>
    <property type="match status" value="1"/>
</dbReference>
<dbReference type="Proteomes" id="UP001342314">
    <property type="component" value="Unassembled WGS sequence"/>
</dbReference>
<evidence type="ECO:0000313" key="4">
    <source>
        <dbReference type="Proteomes" id="UP001342314"/>
    </source>
</evidence>
<proteinExistence type="predicted"/>
<evidence type="ECO:0000313" key="3">
    <source>
        <dbReference type="EMBL" id="GJN90030.1"/>
    </source>
</evidence>
<gene>
    <name evidence="3" type="ORF">Rhopal_003027-T1</name>
</gene>
<name>A0AAV5GKK1_9BASI</name>
<keyword evidence="4" id="KW-1185">Reference proteome</keyword>
<dbReference type="PROSITE" id="PS50181">
    <property type="entry name" value="FBOX"/>
    <property type="match status" value="1"/>
</dbReference>
<dbReference type="EMBL" id="BQKY01000006">
    <property type="protein sequence ID" value="GJN90030.1"/>
    <property type="molecule type" value="Genomic_DNA"/>
</dbReference>
<comment type="caution">
    <text evidence="3">The sequence shown here is derived from an EMBL/GenBank/DDBJ whole genome shotgun (WGS) entry which is preliminary data.</text>
</comment>
<feature type="region of interest" description="Disordered" evidence="1">
    <location>
        <begin position="20"/>
        <end position="45"/>
    </location>
</feature>
<evidence type="ECO:0000256" key="1">
    <source>
        <dbReference type="SAM" id="MobiDB-lite"/>
    </source>
</evidence>
<accession>A0AAV5GKK1</accession>
<dbReference type="InterPro" id="IPR036047">
    <property type="entry name" value="F-box-like_dom_sf"/>
</dbReference>
<dbReference type="InterPro" id="IPR001810">
    <property type="entry name" value="F-box_dom"/>
</dbReference>
<organism evidence="3 4">
    <name type="scientific">Rhodotorula paludigena</name>
    <dbReference type="NCBI Taxonomy" id="86838"/>
    <lineage>
        <taxon>Eukaryota</taxon>
        <taxon>Fungi</taxon>
        <taxon>Dikarya</taxon>
        <taxon>Basidiomycota</taxon>
        <taxon>Pucciniomycotina</taxon>
        <taxon>Microbotryomycetes</taxon>
        <taxon>Sporidiobolales</taxon>
        <taxon>Sporidiobolaceae</taxon>
        <taxon>Rhodotorula</taxon>
    </lineage>
</organism>
<reference evidence="3 4" key="1">
    <citation type="submission" date="2021-12" db="EMBL/GenBank/DDBJ databases">
        <title>High titer production of polyol ester of fatty acids by Rhodotorula paludigena BS15 towards product separation-free biomass refinery.</title>
        <authorList>
            <person name="Mano J."/>
            <person name="Ono H."/>
            <person name="Tanaka T."/>
            <person name="Naito K."/>
            <person name="Sushida H."/>
            <person name="Ike M."/>
            <person name="Tokuyasu K."/>
            <person name="Kitaoka M."/>
        </authorList>
    </citation>
    <scope>NUCLEOTIDE SEQUENCE [LARGE SCALE GENOMIC DNA]</scope>
    <source>
        <strain evidence="3 4">BS15</strain>
    </source>
</reference>
<protein>
    <recommendedName>
        <fullName evidence="2">F-box domain-containing protein</fullName>
    </recommendedName>
</protein>
<dbReference type="AlphaFoldDB" id="A0AAV5GKK1"/>
<evidence type="ECO:0000259" key="2">
    <source>
        <dbReference type="PROSITE" id="PS50181"/>
    </source>
</evidence>
<dbReference type="CDD" id="cd09917">
    <property type="entry name" value="F-box_SF"/>
    <property type="match status" value="1"/>
</dbReference>
<sequence length="505" mass="57541">MAAPAGRPKLASIFTKLHHPASPRARVQAAEGGAGSARADEEVDNDALHTRPRALDRISTLPLEVFLHICALSSPGALLELSRTCKSFRRTLFHKGAERVWVAARKHVGWPDLSAGNLTLFFLPAVLETDKSVSTVLGFTRPKDTDLSDAVTAYDQLRPPFYAERRDNEAILAHEKVLERRFEAEAERKREARLRECDRVVSEQWYKWPDMTLEEVMDDLDSEDEEELLRSGGQPDWFDVIYDGDLPSPVFRQYATHFEMLERQAALAKFFSLGTPLLDSEWDDVKHWLFTEADKVQQQRDAEETRNRETAEIQAPIKPLYDEVLEALSTSDRRLVPTFSSFCYFRTVRPLWGRALRETAPTQSRWSPIFATVVEEVISTIRRTEIELFSQVARNMSTDGVDLPDSVKAAIAAEFLPHHEYPSNAIPPLHAALPRATLFNIFNRVTALFLCKECGVMFHYPHILTHLRHEHDDAVISTCQPASKRFRRVTSRFDGHNLESISIRP</sequence>
<feature type="domain" description="F-box" evidence="2">
    <location>
        <begin position="55"/>
        <end position="104"/>
    </location>
</feature>